<keyword evidence="5" id="KW-0472">Membrane</keyword>
<feature type="transmembrane region" description="Helical" evidence="5">
    <location>
        <begin position="21"/>
        <end position="43"/>
    </location>
</feature>
<dbReference type="Pfam" id="PF00672">
    <property type="entry name" value="HAMP"/>
    <property type="match status" value="1"/>
</dbReference>
<feature type="region of interest" description="Disordered" evidence="4">
    <location>
        <begin position="376"/>
        <end position="405"/>
    </location>
</feature>
<dbReference type="SMART" id="SM00304">
    <property type="entry name" value="HAMP"/>
    <property type="match status" value="2"/>
</dbReference>
<dbReference type="RefSeq" id="WP_074789491.1">
    <property type="nucleotide sequence ID" value="NZ_FNZX01000005.1"/>
</dbReference>
<dbReference type="PROSITE" id="PS50885">
    <property type="entry name" value="HAMP"/>
    <property type="match status" value="1"/>
</dbReference>
<dbReference type="GO" id="GO:0016020">
    <property type="term" value="C:membrane"/>
    <property type="evidence" value="ECO:0007669"/>
    <property type="project" value="InterPro"/>
</dbReference>
<evidence type="ECO:0000256" key="3">
    <source>
        <dbReference type="PROSITE-ProRule" id="PRU00284"/>
    </source>
</evidence>
<dbReference type="Proteomes" id="UP000182321">
    <property type="component" value="Unassembled WGS sequence"/>
</dbReference>
<dbReference type="SMART" id="SM00283">
    <property type="entry name" value="MA"/>
    <property type="match status" value="1"/>
</dbReference>
<dbReference type="AlphaFoldDB" id="A0A1H7GV67"/>
<dbReference type="InterPro" id="IPR003660">
    <property type="entry name" value="HAMP_dom"/>
</dbReference>
<feature type="compositionally biased region" description="Basic and acidic residues" evidence="4">
    <location>
        <begin position="376"/>
        <end position="386"/>
    </location>
</feature>
<dbReference type="EMBL" id="FNZX01000005">
    <property type="protein sequence ID" value="SEK41968.1"/>
    <property type="molecule type" value="Genomic_DNA"/>
</dbReference>
<sequence>MAKNGKGMASAPKVKRSIGTTLLMILLPIIAIGIAGIIVFISYNARKIITEVSLMDLQAEGQYNSLRLGSDIQMLTAKDGQYCDTLENVYFEDHAAMLRYVEPSADYDAVDNTGIYIGFSDDSYFFANHQVQPADWRPTERGWYAEGMDEETFVCTEPYIDANNGELCVTFVRNVNFANGEFGVAAIDVYLTALQEEVAALTPMKTGGSMVLDGDYIVSYFDTALNGGQVSTSGSKYLEEVKAYVESGATEPVIINQDSTNTDYYVCAASIPGTTWTLVSSVAVDDVMAEANSFMLISLVAMIALIIVIIAVILVTIKKVITAPVNGLSNSILKISDGDFTTKMPVDKGDEIGLISREMTRFVQIMNGAIGSIQGRAEKLQEDSESSKTASGKMSTQAGDQSVSMGQIQETMDDISNAVGELAENATNLAHAVSDLTDNGNSTNETMMALVDQAKIGQEDMTEVQRSMDNINESMSEMNDVVVTVGDSAKQITDIVQMIDSIAEQTNLLSLNASIEAARAGEAGKGFAVVADEIGKLAQNSQDAAKEIGDIIRQITGLITDLADKSQRNMDSINASGEVVEKAGTSFSKIYEDLNEAAEVMKQMISMMGEVNDIASSVAAISEEQSASSEEITATIYTLAESANQIATESQGVENVANSVSDSALAINDELSKFKIESDMPQE</sequence>
<accession>A0A1H7GV67</accession>
<dbReference type="PANTHER" id="PTHR32089:SF112">
    <property type="entry name" value="LYSOZYME-LIKE PROTEIN-RELATED"/>
    <property type="match status" value="1"/>
</dbReference>
<keyword evidence="9" id="KW-1185">Reference proteome</keyword>
<evidence type="ECO:0000256" key="5">
    <source>
        <dbReference type="SAM" id="Phobius"/>
    </source>
</evidence>
<feature type="transmembrane region" description="Helical" evidence="5">
    <location>
        <begin position="294"/>
        <end position="317"/>
    </location>
</feature>
<dbReference type="InterPro" id="IPR029151">
    <property type="entry name" value="Sensor-like_sf"/>
</dbReference>
<keyword evidence="1 3" id="KW-0807">Transducer</keyword>
<dbReference type="PROSITE" id="PS50111">
    <property type="entry name" value="CHEMOTAXIS_TRANSDUC_2"/>
    <property type="match status" value="1"/>
</dbReference>
<dbReference type="Gene3D" id="6.10.340.10">
    <property type="match status" value="1"/>
</dbReference>
<keyword evidence="5" id="KW-0812">Transmembrane</keyword>
<feature type="domain" description="HAMP" evidence="7">
    <location>
        <begin position="319"/>
        <end position="371"/>
    </location>
</feature>
<proteinExistence type="inferred from homology"/>
<evidence type="ECO:0000259" key="6">
    <source>
        <dbReference type="PROSITE" id="PS50111"/>
    </source>
</evidence>
<gene>
    <name evidence="8" type="ORF">SAMN02910377_00808</name>
</gene>
<evidence type="ECO:0000256" key="1">
    <source>
        <dbReference type="ARBA" id="ARBA00023224"/>
    </source>
</evidence>
<dbReference type="SUPFAM" id="SSF103190">
    <property type="entry name" value="Sensory domain-like"/>
    <property type="match status" value="1"/>
</dbReference>
<evidence type="ECO:0000256" key="4">
    <source>
        <dbReference type="SAM" id="MobiDB-lite"/>
    </source>
</evidence>
<evidence type="ECO:0000313" key="9">
    <source>
        <dbReference type="Proteomes" id="UP000182321"/>
    </source>
</evidence>
<dbReference type="Pfam" id="PF00015">
    <property type="entry name" value="MCPsignal"/>
    <property type="match status" value="1"/>
</dbReference>
<protein>
    <submittedName>
        <fullName evidence="8">Methyl-accepting chemotaxis protein</fullName>
    </submittedName>
</protein>
<comment type="similarity">
    <text evidence="2">Belongs to the methyl-accepting chemotaxis (MCP) protein family.</text>
</comment>
<evidence type="ECO:0000256" key="2">
    <source>
        <dbReference type="ARBA" id="ARBA00029447"/>
    </source>
</evidence>
<evidence type="ECO:0000259" key="7">
    <source>
        <dbReference type="PROSITE" id="PS50885"/>
    </source>
</evidence>
<keyword evidence="5" id="KW-1133">Transmembrane helix</keyword>
<dbReference type="SUPFAM" id="SSF58104">
    <property type="entry name" value="Methyl-accepting chemotaxis protein (MCP) signaling domain"/>
    <property type="match status" value="1"/>
</dbReference>
<dbReference type="PANTHER" id="PTHR32089">
    <property type="entry name" value="METHYL-ACCEPTING CHEMOTAXIS PROTEIN MCPB"/>
    <property type="match status" value="1"/>
</dbReference>
<dbReference type="CDD" id="cd18773">
    <property type="entry name" value="PDC1_HK_sensor"/>
    <property type="match status" value="1"/>
</dbReference>
<dbReference type="InterPro" id="IPR004089">
    <property type="entry name" value="MCPsignal_dom"/>
</dbReference>
<dbReference type="Gene3D" id="3.30.450.20">
    <property type="entry name" value="PAS domain"/>
    <property type="match status" value="1"/>
</dbReference>
<organism evidence="8 9">
    <name type="scientific">Pseudobutyrivibrio ruminis</name>
    <dbReference type="NCBI Taxonomy" id="46206"/>
    <lineage>
        <taxon>Bacteria</taxon>
        <taxon>Bacillati</taxon>
        <taxon>Bacillota</taxon>
        <taxon>Clostridia</taxon>
        <taxon>Lachnospirales</taxon>
        <taxon>Lachnospiraceae</taxon>
        <taxon>Pseudobutyrivibrio</taxon>
    </lineage>
</organism>
<name>A0A1H7GV67_9FIRM</name>
<feature type="domain" description="Methyl-accepting transducer" evidence="6">
    <location>
        <begin position="376"/>
        <end position="640"/>
    </location>
</feature>
<reference evidence="9" key="1">
    <citation type="submission" date="2016-10" db="EMBL/GenBank/DDBJ databases">
        <authorList>
            <person name="Varghese N."/>
        </authorList>
    </citation>
    <scope>NUCLEOTIDE SEQUENCE [LARGE SCALE GENOMIC DNA]</scope>
    <source>
        <strain evidence="9">ACV-9</strain>
    </source>
</reference>
<dbReference type="CDD" id="cd06225">
    <property type="entry name" value="HAMP"/>
    <property type="match status" value="1"/>
</dbReference>
<feature type="compositionally biased region" description="Polar residues" evidence="4">
    <location>
        <begin position="387"/>
        <end position="405"/>
    </location>
</feature>
<evidence type="ECO:0000313" key="8">
    <source>
        <dbReference type="EMBL" id="SEK41968.1"/>
    </source>
</evidence>
<dbReference type="Gene3D" id="1.10.287.950">
    <property type="entry name" value="Methyl-accepting chemotaxis protein"/>
    <property type="match status" value="1"/>
</dbReference>
<dbReference type="GO" id="GO:0007165">
    <property type="term" value="P:signal transduction"/>
    <property type="evidence" value="ECO:0007669"/>
    <property type="project" value="UniProtKB-KW"/>
</dbReference>